<dbReference type="EMBL" id="BAABFA010000011">
    <property type="protein sequence ID" value="GAA4466079.1"/>
    <property type="molecule type" value="Genomic_DNA"/>
</dbReference>
<dbReference type="NCBIfam" id="TIGR02937">
    <property type="entry name" value="sigma70-ECF"/>
    <property type="match status" value="1"/>
</dbReference>
<dbReference type="SUPFAM" id="SSF88946">
    <property type="entry name" value="Sigma2 domain of RNA polymerase sigma factors"/>
    <property type="match status" value="1"/>
</dbReference>
<keyword evidence="3" id="KW-0731">Sigma factor</keyword>
<keyword evidence="4" id="KW-0238">DNA-binding</keyword>
<dbReference type="Pfam" id="PF04542">
    <property type="entry name" value="Sigma70_r2"/>
    <property type="match status" value="1"/>
</dbReference>
<dbReference type="PANTHER" id="PTHR43133">
    <property type="entry name" value="RNA POLYMERASE ECF-TYPE SIGMA FACTO"/>
    <property type="match status" value="1"/>
</dbReference>
<evidence type="ECO:0000259" key="7">
    <source>
        <dbReference type="Pfam" id="PF08281"/>
    </source>
</evidence>
<evidence type="ECO:0000313" key="8">
    <source>
        <dbReference type="EMBL" id="GAA4466079.1"/>
    </source>
</evidence>
<feature type="domain" description="RNA polymerase sigma-70 region 2" evidence="6">
    <location>
        <begin position="3"/>
        <end position="65"/>
    </location>
</feature>
<dbReference type="InterPro" id="IPR013324">
    <property type="entry name" value="RNA_pol_sigma_r3/r4-like"/>
</dbReference>
<protein>
    <submittedName>
        <fullName evidence="8">RNA polymerase sigma factor</fullName>
    </submittedName>
</protein>
<evidence type="ECO:0000259" key="6">
    <source>
        <dbReference type="Pfam" id="PF04542"/>
    </source>
</evidence>
<dbReference type="InterPro" id="IPR014284">
    <property type="entry name" value="RNA_pol_sigma-70_dom"/>
</dbReference>
<evidence type="ECO:0000313" key="9">
    <source>
        <dbReference type="Proteomes" id="UP001500067"/>
    </source>
</evidence>
<feature type="domain" description="RNA polymerase sigma factor 70 region 4 type 2" evidence="7">
    <location>
        <begin position="90"/>
        <end position="140"/>
    </location>
</feature>
<dbReference type="InterPro" id="IPR039425">
    <property type="entry name" value="RNA_pol_sigma-70-like"/>
</dbReference>
<dbReference type="Gene3D" id="1.10.1740.10">
    <property type="match status" value="1"/>
</dbReference>
<dbReference type="InterPro" id="IPR013249">
    <property type="entry name" value="RNA_pol_sigma70_r4_t2"/>
</dbReference>
<dbReference type="Proteomes" id="UP001500067">
    <property type="component" value="Unassembled WGS sequence"/>
</dbReference>
<gene>
    <name evidence="8" type="ORF">GCM10023093_19500</name>
</gene>
<evidence type="ECO:0000256" key="2">
    <source>
        <dbReference type="ARBA" id="ARBA00023015"/>
    </source>
</evidence>
<sequence>MFYPKMMALVRRYIDSDAQAEEVLNNGYLRAFQKIKQYNFQGSFEGWVRKIIFHAVADHVKQNSKYANQIVLVEKDELVHKDHADRLYYDQLVQLVQALPEATRTVFNMYVMEGMTHKEIGALIGISEGTSKWHLSEGRRILREKIERLELHVK</sequence>
<name>A0ABP8NFE0_9BACT</name>
<comment type="caution">
    <text evidence="8">The sequence shown here is derived from an EMBL/GenBank/DDBJ whole genome shotgun (WGS) entry which is preliminary data.</text>
</comment>
<dbReference type="InterPro" id="IPR036388">
    <property type="entry name" value="WH-like_DNA-bd_sf"/>
</dbReference>
<proteinExistence type="inferred from homology"/>
<comment type="similarity">
    <text evidence="1">Belongs to the sigma-70 factor family. ECF subfamily.</text>
</comment>
<organism evidence="8 9">
    <name type="scientific">Nemorincola caseinilytica</name>
    <dbReference type="NCBI Taxonomy" id="2054315"/>
    <lineage>
        <taxon>Bacteria</taxon>
        <taxon>Pseudomonadati</taxon>
        <taxon>Bacteroidota</taxon>
        <taxon>Chitinophagia</taxon>
        <taxon>Chitinophagales</taxon>
        <taxon>Chitinophagaceae</taxon>
        <taxon>Nemorincola</taxon>
    </lineage>
</organism>
<evidence type="ECO:0000256" key="4">
    <source>
        <dbReference type="ARBA" id="ARBA00023125"/>
    </source>
</evidence>
<dbReference type="InterPro" id="IPR007627">
    <property type="entry name" value="RNA_pol_sigma70_r2"/>
</dbReference>
<reference evidence="9" key="1">
    <citation type="journal article" date="2019" name="Int. J. Syst. Evol. Microbiol.">
        <title>The Global Catalogue of Microorganisms (GCM) 10K type strain sequencing project: providing services to taxonomists for standard genome sequencing and annotation.</title>
        <authorList>
            <consortium name="The Broad Institute Genomics Platform"/>
            <consortium name="The Broad Institute Genome Sequencing Center for Infectious Disease"/>
            <person name="Wu L."/>
            <person name="Ma J."/>
        </authorList>
    </citation>
    <scope>NUCLEOTIDE SEQUENCE [LARGE SCALE GENOMIC DNA]</scope>
    <source>
        <strain evidence="9">JCM 32105</strain>
    </source>
</reference>
<evidence type="ECO:0000256" key="1">
    <source>
        <dbReference type="ARBA" id="ARBA00010641"/>
    </source>
</evidence>
<keyword evidence="2" id="KW-0805">Transcription regulation</keyword>
<evidence type="ECO:0000256" key="3">
    <source>
        <dbReference type="ARBA" id="ARBA00023082"/>
    </source>
</evidence>
<dbReference type="Pfam" id="PF08281">
    <property type="entry name" value="Sigma70_r4_2"/>
    <property type="match status" value="1"/>
</dbReference>
<keyword evidence="5" id="KW-0804">Transcription</keyword>
<dbReference type="Gene3D" id="1.10.10.10">
    <property type="entry name" value="Winged helix-like DNA-binding domain superfamily/Winged helix DNA-binding domain"/>
    <property type="match status" value="1"/>
</dbReference>
<dbReference type="InterPro" id="IPR013325">
    <property type="entry name" value="RNA_pol_sigma_r2"/>
</dbReference>
<keyword evidence="9" id="KW-1185">Reference proteome</keyword>
<dbReference type="SUPFAM" id="SSF88659">
    <property type="entry name" value="Sigma3 and sigma4 domains of RNA polymerase sigma factors"/>
    <property type="match status" value="1"/>
</dbReference>
<accession>A0ABP8NFE0</accession>
<dbReference type="PANTHER" id="PTHR43133:SF8">
    <property type="entry name" value="RNA POLYMERASE SIGMA FACTOR HI_1459-RELATED"/>
    <property type="match status" value="1"/>
</dbReference>
<evidence type="ECO:0000256" key="5">
    <source>
        <dbReference type="ARBA" id="ARBA00023163"/>
    </source>
</evidence>